<proteinExistence type="predicted"/>
<comment type="caution">
    <text evidence="2">The sequence shown here is derived from an EMBL/GenBank/DDBJ whole genome shotgun (WGS) entry which is preliminary data.</text>
</comment>
<reference evidence="2 3" key="1">
    <citation type="submission" date="2015-02" db="EMBL/GenBank/DDBJ databases">
        <title>Draft genome sequences of ten Microbacterium spp. with emphasis on heavy metal contaminated environments.</title>
        <authorList>
            <person name="Corretto E."/>
        </authorList>
    </citation>
    <scope>NUCLEOTIDE SEQUENCE [LARGE SCALE GENOMIC DNA]</scope>
    <source>
        <strain evidence="2 3">DSM 23848</strain>
    </source>
</reference>
<dbReference type="InterPro" id="IPR029069">
    <property type="entry name" value="HotDog_dom_sf"/>
</dbReference>
<organism evidence="2 3">
    <name type="scientific">Microbacterium azadirachtae</name>
    <dbReference type="NCBI Taxonomy" id="582680"/>
    <lineage>
        <taxon>Bacteria</taxon>
        <taxon>Bacillati</taxon>
        <taxon>Actinomycetota</taxon>
        <taxon>Actinomycetes</taxon>
        <taxon>Micrococcales</taxon>
        <taxon>Microbacteriaceae</taxon>
        <taxon>Microbacterium</taxon>
    </lineage>
</organism>
<accession>A0A0F0L213</accession>
<sequence>MTDDATGAAASARSADAAAPEGAAAGERLHIPIQLRWGDLDAFNHVNNTSMLKLLEEARVRAFWRPGEGEHGPSTAVLDSGIDAGALTLVARQEIEYFAPVPYQRHPLEVQMWFGKIGGSSVEVCYEVFNDPSFEERVLYARSTAVIVLVDAASGRPTRISQEMRDAWAPYVGAPLTYTHR</sequence>
<feature type="region of interest" description="Disordered" evidence="1">
    <location>
        <begin position="1"/>
        <end position="23"/>
    </location>
</feature>
<dbReference type="Pfam" id="PF13279">
    <property type="entry name" value="4HBT_2"/>
    <property type="match status" value="1"/>
</dbReference>
<dbReference type="PANTHER" id="PTHR31793">
    <property type="entry name" value="4-HYDROXYBENZOYL-COA THIOESTERASE FAMILY MEMBER"/>
    <property type="match status" value="1"/>
</dbReference>
<dbReference type="InterPro" id="IPR050563">
    <property type="entry name" value="4-hydroxybenzoyl-CoA_TE"/>
</dbReference>
<gene>
    <name evidence="2" type="ORF">RL72_01350</name>
</gene>
<evidence type="ECO:0000256" key="1">
    <source>
        <dbReference type="SAM" id="MobiDB-lite"/>
    </source>
</evidence>
<keyword evidence="3" id="KW-1185">Reference proteome</keyword>
<dbReference type="PATRIC" id="fig|582680.7.peg.1388"/>
<dbReference type="CDD" id="cd00586">
    <property type="entry name" value="4HBT"/>
    <property type="match status" value="1"/>
</dbReference>
<evidence type="ECO:0000313" key="3">
    <source>
        <dbReference type="Proteomes" id="UP000033448"/>
    </source>
</evidence>
<protein>
    <submittedName>
        <fullName evidence="2">Thioesterase superfamily protein</fullName>
    </submittedName>
</protein>
<dbReference type="Gene3D" id="3.10.129.10">
    <property type="entry name" value="Hotdog Thioesterase"/>
    <property type="match status" value="1"/>
</dbReference>
<evidence type="ECO:0000313" key="2">
    <source>
        <dbReference type="EMBL" id="KJL25571.1"/>
    </source>
</evidence>
<dbReference type="Proteomes" id="UP000033448">
    <property type="component" value="Unassembled WGS sequence"/>
</dbReference>
<dbReference type="AlphaFoldDB" id="A0A0F0L213"/>
<dbReference type="SUPFAM" id="SSF54637">
    <property type="entry name" value="Thioesterase/thiol ester dehydrase-isomerase"/>
    <property type="match status" value="1"/>
</dbReference>
<dbReference type="PANTHER" id="PTHR31793:SF24">
    <property type="entry name" value="LONG-CHAIN ACYL-COA THIOESTERASE FADM"/>
    <property type="match status" value="1"/>
</dbReference>
<dbReference type="GO" id="GO:0047617">
    <property type="term" value="F:fatty acyl-CoA hydrolase activity"/>
    <property type="evidence" value="ECO:0007669"/>
    <property type="project" value="TreeGrafter"/>
</dbReference>
<dbReference type="EMBL" id="JYIT01000069">
    <property type="protein sequence ID" value="KJL25571.1"/>
    <property type="molecule type" value="Genomic_DNA"/>
</dbReference>
<name>A0A0F0L213_9MICO</name>